<name>A0A8J5LS61_ZINOF</name>
<feature type="transmembrane region" description="Helical" evidence="2">
    <location>
        <begin position="57"/>
        <end position="76"/>
    </location>
</feature>
<organism evidence="3 4">
    <name type="scientific">Zingiber officinale</name>
    <name type="common">Ginger</name>
    <name type="synonym">Amomum zingiber</name>
    <dbReference type="NCBI Taxonomy" id="94328"/>
    <lineage>
        <taxon>Eukaryota</taxon>
        <taxon>Viridiplantae</taxon>
        <taxon>Streptophyta</taxon>
        <taxon>Embryophyta</taxon>
        <taxon>Tracheophyta</taxon>
        <taxon>Spermatophyta</taxon>
        <taxon>Magnoliopsida</taxon>
        <taxon>Liliopsida</taxon>
        <taxon>Zingiberales</taxon>
        <taxon>Zingiberaceae</taxon>
        <taxon>Zingiber</taxon>
    </lineage>
</organism>
<keyword evidence="4" id="KW-1185">Reference proteome</keyword>
<keyword evidence="2" id="KW-1133">Transmembrane helix</keyword>
<proteinExistence type="predicted"/>
<dbReference type="PANTHER" id="PTHR33470:SF29">
    <property type="entry name" value="POLLEN OLE E 1 ALLERGEN AND EXTENSIN FAMILY PROTEIN"/>
    <property type="match status" value="1"/>
</dbReference>
<protein>
    <recommendedName>
        <fullName evidence="5">Pollen Ole e 1 allergen and extensin family protein</fullName>
    </recommendedName>
</protein>
<dbReference type="Proteomes" id="UP000734854">
    <property type="component" value="Unassembled WGS sequence"/>
</dbReference>
<gene>
    <name evidence="3" type="ORF">ZIOFF_001515</name>
</gene>
<dbReference type="AlphaFoldDB" id="A0A8J5LS61"/>
<evidence type="ECO:0008006" key="5">
    <source>
        <dbReference type="Google" id="ProtNLM"/>
    </source>
</evidence>
<comment type="caution">
    <text evidence="3">The sequence shown here is derived from an EMBL/GenBank/DDBJ whole genome shotgun (WGS) entry which is preliminary data.</text>
</comment>
<dbReference type="Pfam" id="PF01190">
    <property type="entry name" value="Pollen_Ole_e_1"/>
    <property type="match status" value="1"/>
</dbReference>
<evidence type="ECO:0000313" key="3">
    <source>
        <dbReference type="EMBL" id="KAG6536459.1"/>
    </source>
</evidence>
<keyword evidence="2" id="KW-0472">Membrane</keyword>
<evidence type="ECO:0000256" key="1">
    <source>
        <dbReference type="ARBA" id="ARBA00022729"/>
    </source>
</evidence>
<keyword evidence="1" id="KW-0732">Signal</keyword>
<dbReference type="EMBL" id="JACMSC010000001">
    <property type="protein sequence ID" value="KAG6536459.1"/>
    <property type="molecule type" value="Genomic_DNA"/>
</dbReference>
<reference evidence="3 4" key="1">
    <citation type="submission" date="2020-08" db="EMBL/GenBank/DDBJ databases">
        <title>Plant Genome Project.</title>
        <authorList>
            <person name="Zhang R.-G."/>
        </authorList>
    </citation>
    <scope>NUCLEOTIDE SEQUENCE [LARGE SCALE GENOMIC DNA]</scope>
    <source>
        <tissue evidence="3">Rhizome</tissue>
    </source>
</reference>
<evidence type="ECO:0000256" key="2">
    <source>
        <dbReference type="SAM" id="Phobius"/>
    </source>
</evidence>
<keyword evidence="2" id="KW-0812">Transmembrane</keyword>
<dbReference type="GO" id="GO:0071944">
    <property type="term" value="C:cell periphery"/>
    <property type="evidence" value="ECO:0007669"/>
    <property type="project" value="TreeGrafter"/>
</dbReference>
<evidence type="ECO:0000313" key="4">
    <source>
        <dbReference type="Proteomes" id="UP000734854"/>
    </source>
</evidence>
<sequence>MFHHYVFVSSGVHVENGVPSIFPVNFTLRCNANVGSHSQMNQPFESREESWASRANFLVSMISFLANLFSVISFALRANFMASSRGGKDRGKKRRLLEEIGVLHELERIDADGRGGNSTALHVLELSMQLKMGWEWTIVAMVCVVAISTVERSDGARQLEEVKVMYIRGQVLCQECSSAIWKEWIHGKPMKGAKVAVTCLDSRQQTVCHVSATTDTKGEFHLPVSVSAGGKAMRPAEDCTVGLVSSPDTTCDIMTEFGGGKGGVKPGHVWEQPVAAEYTVGPFFFASPLCEQPTMAAVDFD</sequence>
<dbReference type="PANTHER" id="PTHR33470">
    <property type="entry name" value="OS01G0164075 PROTEIN"/>
    <property type="match status" value="1"/>
</dbReference>
<accession>A0A8J5LS61</accession>